<comment type="subcellular location">
    <subcellularLocation>
        <location evidence="2">Mitochondrion inner membrane</location>
        <topology evidence="2">Single-pass membrane protein</topology>
    </subcellularLocation>
</comment>
<comment type="similarity">
    <text evidence="3">Belongs to the MICOS complex subunit Mic10 family.</text>
</comment>
<evidence type="ECO:0000256" key="2">
    <source>
        <dbReference type="ARBA" id="ARBA00004434"/>
    </source>
</evidence>
<evidence type="ECO:0000256" key="3">
    <source>
        <dbReference type="ARBA" id="ARBA00006792"/>
    </source>
</evidence>
<name>A0AAX4NY98_9CHLO</name>
<dbReference type="GO" id="GO:0061617">
    <property type="term" value="C:MICOS complex"/>
    <property type="evidence" value="ECO:0007669"/>
    <property type="project" value="InterPro"/>
</dbReference>
<reference evidence="10 11" key="1">
    <citation type="submission" date="2024-03" db="EMBL/GenBank/DDBJ databases">
        <title>Complete genome sequence of the green alga Chloropicon roscoffensis RCC1871.</title>
        <authorList>
            <person name="Lemieux C."/>
            <person name="Pombert J.-F."/>
            <person name="Otis C."/>
            <person name="Turmel M."/>
        </authorList>
    </citation>
    <scope>NUCLEOTIDE SEQUENCE [LARGE SCALE GENOMIC DNA]</scope>
    <source>
        <strain evidence="10 11">RCC1871</strain>
    </source>
</reference>
<dbReference type="EMBL" id="CP151501">
    <property type="protein sequence ID" value="WZN58599.1"/>
    <property type="molecule type" value="Genomic_DNA"/>
</dbReference>
<evidence type="ECO:0000256" key="5">
    <source>
        <dbReference type="ARBA" id="ARBA00022792"/>
    </source>
</evidence>
<gene>
    <name evidence="10" type="ORF">HKI87_01g01230</name>
</gene>
<keyword evidence="5" id="KW-0999">Mitochondrion inner membrane</keyword>
<sequence>MDENKFDRVVENVVRGGTYGALAGAAAALLLFRHPSSRSCVFTFGLGCGMGAAYSDAAKDFGALFEGVKREA</sequence>
<evidence type="ECO:0000256" key="1">
    <source>
        <dbReference type="ARBA" id="ARBA00002689"/>
    </source>
</evidence>
<feature type="transmembrane region" description="Helical" evidence="9">
    <location>
        <begin position="12"/>
        <end position="32"/>
    </location>
</feature>
<dbReference type="AlphaFoldDB" id="A0AAX4NY98"/>
<evidence type="ECO:0000256" key="7">
    <source>
        <dbReference type="ARBA" id="ARBA00023128"/>
    </source>
</evidence>
<dbReference type="InterPro" id="IPR007512">
    <property type="entry name" value="Mic10"/>
</dbReference>
<keyword evidence="7" id="KW-0496">Mitochondrion</keyword>
<keyword evidence="4 9" id="KW-0812">Transmembrane</keyword>
<keyword evidence="6 9" id="KW-1133">Transmembrane helix</keyword>
<dbReference type="PANTHER" id="PTHR21304">
    <property type="entry name" value="MICOS COMPLEX SUBUNIT MIC10"/>
    <property type="match status" value="1"/>
</dbReference>
<evidence type="ECO:0000256" key="6">
    <source>
        <dbReference type="ARBA" id="ARBA00022989"/>
    </source>
</evidence>
<evidence type="ECO:0000256" key="8">
    <source>
        <dbReference type="ARBA" id="ARBA00023136"/>
    </source>
</evidence>
<comment type="function">
    <text evidence="1">Component of the MICOS complex, a large protein complex of the mitochondrial inner membrane that plays crucial roles in the maintenance of crista junctions, inner membrane architecture, and formation of contact sites to the outer membrane.</text>
</comment>
<dbReference type="PANTHER" id="PTHR21304:SF0">
    <property type="entry name" value="MICOS COMPLEX SUBUNIT MIC10"/>
    <property type="match status" value="1"/>
</dbReference>
<proteinExistence type="inferred from homology"/>
<evidence type="ECO:0000313" key="11">
    <source>
        <dbReference type="Proteomes" id="UP001472866"/>
    </source>
</evidence>
<evidence type="ECO:0000256" key="4">
    <source>
        <dbReference type="ARBA" id="ARBA00022692"/>
    </source>
</evidence>
<dbReference type="Proteomes" id="UP001472866">
    <property type="component" value="Chromosome 01"/>
</dbReference>
<evidence type="ECO:0000313" key="10">
    <source>
        <dbReference type="EMBL" id="WZN58599.1"/>
    </source>
</evidence>
<accession>A0AAX4NY98</accession>
<organism evidence="10 11">
    <name type="scientific">Chloropicon roscoffensis</name>
    <dbReference type="NCBI Taxonomy" id="1461544"/>
    <lineage>
        <taxon>Eukaryota</taxon>
        <taxon>Viridiplantae</taxon>
        <taxon>Chlorophyta</taxon>
        <taxon>Chloropicophyceae</taxon>
        <taxon>Chloropicales</taxon>
        <taxon>Chloropicaceae</taxon>
        <taxon>Chloropicon</taxon>
    </lineage>
</organism>
<keyword evidence="11" id="KW-1185">Reference proteome</keyword>
<evidence type="ECO:0000256" key="9">
    <source>
        <dbReference type="SAM" id="Phobius"/>
    </source>
</evidence>
<keyword evidence="8 9" id="KW-0472">Membrane</keyword>
<dbReference type="Pfam" id="PF04418">
    <property type="entry name" value="DUF543"/>
    <property type="match status" value="1"/>
</dbReference>
<protein>
    <submittedName>
        <fullName evidence="10">DUF543 domain-containing protein</fullName>
    </submittedName>
</protein>